<accession>A0A645GHN5</accession>
<dbReference type="EMBL" id="VSSQ01074398">
    <property type="protein sequence ID" value="MPN25279.1"/>
    <property type="molecule type" value="Genomic_DNA"/>
</dbReference>
<sequence>MNSVLKIQGCTSCSCSGSKVRLIQPEDKRFCNFIHKLRQFKFCPMQKSSCKHKHQLSIVSPERIRWDLKNSLLSVFLFYLLKGQVFYWAAESVSTGCAEEIAAKLAFKVLRRLCVSCTHGFNSITQMRNATI</sequence>
<reference evidence="1" key="1">
    <citation type="submission" date="2019-08" db="EMBL/GenBank/DDBJ databases">
        <authorList>
            <person name="Kucharzyk K."/>
            <person name="Murdoch R.W."/>
            <person name="Higgins S."/>
            <person name="Loffler F."/>
        </authorList>
    </citation>
    <scope>NUCLEOTIDE SEQUENCE</scope>
</reference>
<proteinExistence type="predicted"/>
<name>A0A645GHN5_9ZZZZ</name>
<protein>
    <submittedName>
        <fullName evidence="1">Uncharacterized protein</fullName>
    </submittedName>
</protein>
<gene>
    <name evidence="1" type="ORF">SDC9_172686</name>
</gene>
<dbReference type="AlphaFoldDB" id="A0A645GHN5"/>
<evidence type="ECO:0000313" key="1">
    <source>
        <dbReference type="EMBL" id="MPN25279.1"/>
    </source>
</evidence>
<organism evidence="1">
    <name type="scientific">bioreactor metagenome</name>
    <dbReference type="NCBI Taxonomy" id="1076179"/>
    <lineage>
        <taxon>unclassified sequences</taxon>
        <taxon>metagenomes</taxon>
        <taxon>ecological metagenomes</taxon>
    </lineage>
</organism>
<comment type="caution">
    <text evidence="1">The sequence shown here is derived from an EMBL/GenBank/DDBJ whole genome shotgun (WGS) entry which is preliminary data.</text>
</comment>